<dbReference type="Proteomes" id="UP001444661">
    <property type="component" value="Unassembled WGS sequence"/>
</dbReference>
<keyword evidence="2" id="KW-1185">Reference proteome</keyword>
<evidence type="ECO:0000313" key="2">
    <source>
        <dbReference type="Proteomes" id="UP001444661"/>
    </source>
</evidence>
<organism evidence="1 2">
    <name type="scientific">Apiospora rasikravindrae</name>
    <dbReference type="NCBI Taxonomy" id="990691"/>
    <lineage>
        <taxon>Eukaryota</taxon>
        <taxon>Fungi</taxon>
        <taxon>Dikarya</taxon>
        <taxon>Ascomycota</taxon>
        <taxon>Pezizomycotina</taxon>
        <taxon>Sordariomycetes</taxon>
        <taxon>Xylariomycetidae</taxon>
        <taxon>Amphisphaeriales</taxon>
        <taxon>Apiosporaceae</taxon>
        <taxon>Apiospora</taxon>
    </lineage>
</organism>
<reference evidence="1 2" key="1">
    <citation type="submission" date="2023-01" db="EMBL/GenBank/DDBJ databases">
        <title>Analysis of 21 Apiospora genomes using comparative genomics revels a genus with tremendous synthesis potential of carbohydrate active enzymes and secondary metabolites.</title>
        <authorList>
            <person name="Sorensen T."/>
        </authorList>
    </citation>
    <scope>NUCLEOTIDE SEQUENCE [LARGE SCALE GENOMIC DNA]</scope>
    <source>
        <strain evidence="1 2">CBS 33761</strain>
    </source>
</reference>
<proteinExistence type="predicted"/>
<sequence length="152" mass="16907">MIPDHLGVDDQNHLMPCDEQSGYAEHAAVFFIMSDIWNIYKKYCCIVGLRTSFLSSNARRRTRVYSPEAQPRTEVGVNPLAHIGRIKLEVQIADTADPQLARRPGADVDSAYEELLYRQTRSVLRDVQYSDASVAAPALVDPSVACPAIACR</sequence>
<accession>A0ABR1U7T7</accession>
<comment type="caution">
    <text evidence="1">The sequence shown here is derived from an EMBL/GenBank/DDBJ whole genome shotgun (WGS) entry which is preliminary data.</text>
</comment>
<name>A0ABR1U7T7_9PEZI</name>
<protein>
    <submittedName>
        <fullName evidence="1">Uncharacterized protein</fullName>
    </submittedName>
</protein>
<evidence type="ECO:0000313" key="1">
    <source>
        <dbReference type="EMBL" id="KAK8054971.1"/>
    </source>
</evidence>
<gene>
    <name evidence="1" type="ORF">PG993_000198</name>
</gene>
<dbReference type="EMBL" id="JAQQWK010000001">
    <property type="protein sequence ID" value="KAK8054971.1"/>
    <property type="molecule type" value="Genomic_DNA"/>
</dbReference>